<evidence type="ECO:0000313" key="2">
    <source>
        <dbReference type="Proteomes" id="UP001152320"/>
    </source>
</evidence>
<name>A0A9Q1CLL5_HOLLE</name>
<organism evidence="1 2">
    <name type="scientific">Holothuria leucospilota</name>
    <name type="common">Black long sea cucumber</name>
    <name type="synonym">Mertensiothuria leucospilota</name>
    <dbReference type="NCBI Taxonomy" id="206669"/>
    <lineage>
        <taxon>Eukaryota</taxon>
        <taxon>Metazoa</taxon>
        <taxon>Echinodermata</taxon>
        <taxon>Eleutherozoa</taxon>
        <taxon>Echinozoa</taxon>
        <taxon>Holothuroidea</taxon>
        <taxon>Aspidochirotacea</taxon>
        <taxon>Aspidochirotida</taxon>
        <taxon>Holothuriidae</taxon>
        <taxon>Holothuria</taxon>
    </lineage>
</organism>
<reference evidence="1" key="1">
    <citation type="submission" date="2021-10" db="EMBL/GenBank/DDBJ databases">
        <title>Tropical sea cucumber genome reveals ecological adaptation and Cuvierian tubules defense mechanism.</title>
        <authorList>
            <person name="Chen T."/>
        </authorList>
    </citation>
    <scope>NUCLEOTIDE SEQUENCE</scope>
    <source>
        <strain evidence="1">Nanhai2018</strain>
        <tissue evidence="1">Muscle</tissue>
    </source>
</reference>
<dbReference type="AlphaFoldDB" id="A0A9Q1CLL5"/>
<accession>A0A9Q1CLL5</accession>
<gene>
    <name evidence="1" type="ORF">HOLleu_05786</name>
</gene>
<evidence type="ECO:0000313" key="1">
    <source>
        <dbReference type="EMBL" id="KAJ8046940.1"/>
    </source>
</evidence>
<keyword evidence="2" id="KW-1185">Reference proteome</keyword>
<protein>
    <submittedName>
        <fullName evidence="1">Uncharacterized protein</fullName>
    </submittedName>
</protein>
<proteinExistence type="predicted"/>
<dbReference type="OrthoDB" id="6776162at2759"/>
<dbReference type="Proteomes" id="UP001152320">
    <property type="component" value="Chromosome 2"/>
</dbReference>
<comment type="caution">
    <text evidence="1">The sequence shown here is derived from an EMBL/GenBank/DDBJ whole genome shotgun (WGS) entry which is preliminary data.</text>
</comment>
<sequence length="191" mass="22371">MFTLMMGQFHIISNVSRGVGILSRLKHILPTRVLKSLYQTLILPHFTYCCTIWSAVNKTLFHKLEVLQKRAIRHIVRADYNEHTSRLFLNLKLLKLSDVIAVNLISFVYRALNHQLPSSFDNFFRTNNEIHSHFTRQSYNIHCPPCHSATVLKNPSNTAIDLWNSLPHHIRDCKSLKQLRNSLNKNFFDKY</sequence>
<dbReference type="EMBL" id="JAIZAY010000002">
    <property type="protein sequence ID" value="KAJ8046940.1"/>
    <property type="molecule type" value="Genomic_DNA"/>
</dbReference>